<reference evidence="13" key="2">
    <citation type="submission" date="2020-11" db="EMBL/GenBank/DDBJ databases">
        <authorList>
            <person name="McCartney M.A."/>
            <person name="Auch B."/>
            <person name="Kono T."/>
            <person name="Mallez S."/>
            <person name="Becker A."/>
            <person name="Gohl D.M."/>
            <person name="Silverstein K.A.T."/>
            <person name="Koren S."/>
            <person name="Bechman K.B."/>
            <person name="Herman A."/>
            <person name="Abrahante J.E."/>
            <person name="Garbe J."/>
        </authorList>
    </citation>
    <scope>NUCLEOTIDE SEQUENCE</scope>
    <source>
        <strain evidence="13">Duluth1</strain>
        <tissue evidence="13">Whole animal</tissue>
    </source>
</reference>
<dbReference type="EMBL" id="JAIWYP010000009">
    <property type="protein sequence ID" value="KAH3768789.1"/>
    <property type="molecule type" value="Genomic_DNA"/>
</dbReference>
<dbReference type="OrthoDB" id="426438at2759"/>
<keyword evidence="9" id="KW-0325">Glycoprotein</keyword>
<evidence type="ECO:0000256" key="8">
    <source>
        <dbReference type="ARBA" id="ARBA00023136"/>
    </source>
</evidence>
<reference evidence="13" key="1">
    <citation type="journal article" date="2019" name="bioRxiv">
        <title>The Genome of the Zebra Mussel, Dreissena polymorpha: A Resource for Invasive Species Research.</title>
        <authorList>
            <person name="McCartney M.A."/>
            <person name="Auch B."/>
            <person name="Kono T."/>
            <person name="Mallez S."/>
            <person name="Zhang Y."/>
            <person name="Obille A."/>
            <person name="Becker A."/>
            <person name="Abrahante J.E."/>
            <person name="Garbe J."/>
            <person name="Badalamenti J.P."/>
            <person name="Herman A."/>
            <person name="Mangelson H."/>
            <person name="Liachko I."/>
            <person name="Sullivan S."/>
            <person name="Sone E.D."/>
            <person name="Koren S."/>
            <person name="Silverstein K.A.T."/>
            <person name="Beckman K.B."/>
            <person name="Gohl D.M."/>
        </authorList>
    </citation>
    <scope>NUCLEOTIDE SEQUENCE</scope>
    <source>
        <strain evidence="13">Duluth1</strain>
        <tissue evidence="13">Whole animal</tissue>
    </source>
</reference>
<evidence type="ECO:0000256" key="12">
    <source>
        <dbReference type="SAM" id="Phobius"/>
    </source>
</evidence>
<evidence type="ECO:0000256" key="7">
    <source>
        <dbReference type="ARBA" id="ARBA00023069"/>
    </source>
</evidence>
<evidence type="ECO:0000256" key="3">
    <source>
        <dbReference type="ARBA" id="ARBA00015087"/>
    </source>
</evidence>
<dbReference type="GO" id="GO:0060271">
    <property type="term" value="P:cilium assembly"/>
    <property type="evidence" value="ECO:0007669"/>
    <property type="project" value="TreeGrafter"/>
</dbReference>
<evidence type="ECO:0000313" key="13">
    <source>
        <dbReference type="EMBL" id="KAH3768789.1"/>
    </source>
</evidence>
<dbReference type="Pfam" id="PF10149">
    <property type="entry name" value="TM231"/>
    <property type="match status" value="1"/>
</dbReference>
<keyword evidence="10" id="KW-0966">Cell projection</keyword>
<dbReference type="GO" id="GO:0060170">
    <property type="term" value="C:ciliary membrane"/>
    <property type="evidence" value="ECO:0007669"/>
    <property type="project" value="UniProtKB-SubCell"/>
</dbReference>
<keyword evidence="5 12" id="KW-0812">Transmembrane</keyword>
<evidence type="ECO:0000256" key="4">
    <source>
        <dbReference type="ARBA" id="ARBA00022475"/>
    </source>
</evidence>
<evidence type="ECO:0000256" key="1">
    <source>
        <dbReference type="ARBA" id="ARBA00004272"/>
    </source>
</evidence>
<gene>
    <name evidence="13" type="ORF">DPMN_170006</name>
</gene>
<comment type="function">
    <text evidence="11">Transmembrane component of the tectonic-like complex, a complex localized at the transition zone of primary cilia and acting as a barrier that prevents diffusion of transmembrane proteins between the cilia and plasma membranes. Required for ciliogenesis and sonic hedgehog/SHH signaling.</text>
</comment>
<keyword evidence="4" id="KW-1003">Cell membrane</keyword>
<evidence type="ECO:0000256" key="5">
    <source>
        <dbReference type="ARBA" id="ARBA00022692"/>
    </source>
</evidence>
<evidence type="ECO:0000313" key="14">
    <source>
        <dbReference type="Proteomes" id="UP000828390"/>
    </source>
</evidence>
<comment type="subcellular location">
    <subcellularLocation>
        <location evidence="1">Cell projection</location>
        <location evidence="1">Cilium membrane</location>
        <topology evidence="1">Multi-pass membrane protein</topology>
    </subcellularLocation>
</comment>
<sequence>MAVYEVFSHPELRRYRTTLWSGASIILIFTLFLTFIPPLFIVYRSQGFWKKTDTYREYPDVRFKNELLMVAELEGDGNYVTYSTFQTYNTLQQNHLRVPLITSREEDSNGDGRADLLTFTLELPLADTENILGMKLLLFFDYKLYQFSTLTMEGMGYLNHDSPKGGARYDVVGELRFNQKEPLKHTGTDDRYNTSIIDSSSIYAEDFHLPTIFQNYVERNLTTYLHAPYTAWSTGRGKGQPFIVSARISYPEEGFTYIPGFWYLIKWGWVQYVSVLLIFLFIFDRIKVFIYQNQLVNTMVAKAWREEIKAS</sequence>
<feature type="transmembrane region" description="Helical" evidence="12">
    <location>
        <begin position="20"/>
        <end position="43"/>
    </location>
</feature>
<dbReference type="Proteomes" id="UP000828390">
    <property type="component" value="Unassembled WGS sequence"/>
</dbReference>
<feature type="transmembrane region" description="Helical" evidence="12">
    <location>
        <begin position="261"/>
        <end position="283"/>
    </location>
</feature>
<accession>A0A9D4DVM0</accession>
<evidence type="ECO:0000256" key="10">
    <source>
        <dbReference type="ARBA" id="ARBA00023273"/>
    </source>
</evidence>
<comment type="caution">
    <text evidence="13">The sequence shown here is derived from an EMBL/GenBank/DDBJ whole genome shotgun (WGS) entry which is preliminary data.</text>
</comment>
<name>A0A9D4DVM0_DREPO</name>
<organism evidence="13 14">
    <name type="scientific">Dreissena polymorpha</name>
    <name type="common">Zebra mussel</name>
    <name type="synonym">Mytilus polymorpha</name>
    <dbReference type="NCBI Taxonomy" id="45954"/>
    <lineage>
        <taxon>Eukaryota</taxon>
        <taxon>Metazoa</taxon>
        <taxon>Spiralia</taxon>
        <taxon>Lophotrochozoa</taxon>
        <taxon>Mollusca</taxon>
        <taxon>Bivalvia</taxon>
        <taxon>Autobranchia</taxon>
        <taxon>Heteroconchia</taxon>
        <taxon>Euheterodonta</taxon>
        <taxon>Imparidentia</taxon>
        <taxon>Neoheterodontei</taxon>
        <taxon>Myida</taxon>
        <taxon>Dreissenoidea</taxon>
        <taxon>Dreissenidae</taxon>
        <taxon>Dreissena</taxon>
    </lineage>
</organism>
<proteinExistence type="inferred from homology"/>
<dbReference type="InterPro" id="IPR019306">
    <property type="entry name" value="TMEM231"/>
</dbReference>
<dbReference type="GO" id="GO:0032880">
    <property type="term" value="P:regulation of protein localization"/>
    <property type="evidence" value="ECO:0007669"/>
    <property type="project" value="TreeGrafter"/>
</dbReference>
<dbReference type="AlphaFoldDB" id="A0A9D4DVM0"/>
<keyword evidence="8 12" id="KW-0472">Membrane</keyword>
<dbReference type="GO" id="GO:0035869">
    <property type="term" value="C:ciliary transition zone"/>
    <property type="evidence" value="ECO:0007669"/>
    <property type="project" value="TreeGrafter"/>
</dbReference>
<protein>
    <recommendedName>
        <fullName evidence="3">Transmembrane protein 231</fullName>
    </recommendedName>
</protein>
<comment type="similarity">
    <text evidence="2">Belongs to the TMEM231 family.</text>
</comment>
<evidence type="ECO:0000256" key="11">
    <source>
        <dbReference type="ARBA" id="ARBA00024803"/>
    </source>
</evidence>
<evidence type="ECO:0000256" key="2">
    <source>
        <dbReference type="ARBA" id="ARBA00009082"/>
    </source>
</evidence>
<keyword evidence="6 12" id="KW-1133">Transmembrane helix</keyword>
<keyword evidence="14" id="KW-1185">Reference proteome</keyword>
<evidence type="ECO:0000256" key="6">
    <source>
        <dbReference type="ARBA" id="ARBA00022989"/>
    </source>
</evidence>
<dbReference type="PANTHER" id="PTHR14605:SF1">
    <property type="entry name" value="TRANSMEMBRANE PROTEIN 231"/>
    <property type="match status" value="1"/>
</dbReference>
<dbReference type="PANTHER" id="PTHR14605">
    <property type="entry name" value="CHST5 PROTEIN"/>
    <property type="match status" value="1"/>
</dbReference>
<evidence type="ECO:0000256" key="9">
    <source>
        <dbReference type="ARBA" id="ARBA00023180"/>
    </source>
</evidence>
<keyword evidence="7" id="KW-0969">Cilium</keyword>